<dbReference type="AlphaFoldDB" id="A0A7C6A9W1"/>
<dbReference type="EMBL" id="DTLI01000192">
    <property type="protein sequence ID" value="HHS52785.1"/>
    <property type="molecule type" value="Genomic_DNA"/>
</dbReference>
<comment type="caution">
    <text evidence="1">The sequence shown here is derived from an EMBL/GenBank/DDBJ whole genome shotgun (WGS) entry which is preliminary data.</text>
</comment>
<proteinExistence type="predicted"/>
<sequence>MRNFLILLIALFFSFAFTQELLINGDFEQELTVGWTFVQSGSGTHLVNRDVSYHPDPDYEAMAYQYDNPGWTKLSQTVFVPGPMLELTFTASFAESGGVSTCWPAACFSVCYLDADDNVLGETRYYYSTYADWTSTSTLHLIRIYDPNWNTYSLDIAEELANNLPGVNLSEVVKVEVALYAYTHSG</sequence>
<evidence type="ECO:0000313" key="1">
    <source>
        <dbReference type="EMBL" id="HHS52785.1"/>
    </source>
</evidence>
<reference evidence="1" key="1">
    <citation type="journal article" date="2020" name="mSystems">
        <title>Genome- and Community-Level Interaction Insights into Carbon Utilization and Element Cycling Functions of Hydrothermarchaeota in Hydrothermal Sediment.</title>
        <authorList>
            <person name="Zhou Z."/>
            <person name="Liu Y."/>
            <person name="Xu W."/>
            <person name="Pan J."/>
            <person name="Luo Z.H."/>
            <person name="Li M."/>
        </authorList>
    </citation>
    <scope>NUCLEOTIDE SEQUENCE [LARGE SCALE GENOMIC DNA]</scope>
    <source>
        <strain evidence="1">SpSt-876</strain>
    </source>
</reference>
<gene>
    <name evidence="1" type="ORF">ENW73_08010</name>
</gene>
<name>A0A7C6A9W1_UNCW3</name>
<accession>A0A7C6A9W1</accession>
<protein>
    <recommendedName>
        <fullName evidence="2">CBM-cenC domain-containing protein</fullName>
    </recommendedName>
</protein>
<organism evidence="1">
    <name type="scientific">candidate division WOR-3 bacterium</name>
    <dbReference type="NCBI Taxonomy" id="2052148"/>
    <lineage>
        <taxon>Bacteria</taxon>
        <taxon>Bacteria division WOR-3</taxon>
    </lineage>
</organism>
<evidence type="ECO:0008006" key="2">
    <source>
        <dbReference type="Google" id="ProtNLM"/>
    </source>
</evidence>
<dbReference type="Gene3D" id="2.60.120.260">
    <property type="entry name" value="Galactose-binding domain-like"/>
    <property type="match status" value="1"/>
</dbReference>